<dbReference type="GO" id="GO:0002250">
    <property type="term" value="P:adaptive immune response"/>
    <property type="evidence" value="ECO:0007669"/>
    <property type="project" value="UniProtKB-KW"/>
</dbReference>
<dbReference type="InterPro" id="IPR003599">
    <property type="entry name" value="Ig_sub"/>
</dbReference>
<dbReference type="Gene3D" id="2.60.40.10">
    <property type="entry name" value="Immunoglobulins"/>
    <property type="match status" value="1"/>
</dbReference>
<accession>A0A8C8UCG4</accession>
<feature type="signal peptide" evidence="7">
    <location>
        <begin position="1"/>
        <end position="20"/>
    </location>
</feature>
<reference evidence="9 10" key="1">
    <citation type="submission" date="2018-10" db="EMBL/GenBank/DDBJ databases">
        <title>Improved assembly of the deer mouse Peromyscus maniculatus genome.</title>
        <authorList>
            <person name="Lassance J.-M."/>
            <person name="Hoekstra H.E."/>
        </authorList>
    </citation>
    <scope>NUCLEOTIDE SEQUENCE [LARGE SCALE GENOMIC DNA]</scope>
</reference>
<keyword evidence="5" id="KW-0393">Immunoglobulin domain</keyword>
<dbReference type="InterPro" id="IPR036179">
    <property type="entry name" value="Ig-like_dom_sf"/>
</dbReference>
<keyword evidence="6" id="KW-1279">T cell receptor</keyword>
<dbReference type="Proteomes" id="UP000694547">
    <property type="component" value="Chromosome 9"/>
</dbReference>
<keyword evidence="10" id="KW-1185">Reference proteome</keyword>
<dbReference type="PROSITE" id="PS50835">
    <property type="entry name" value="IG_LIKE"/>
    <property type="match status" value="1"/>
</dbReference>
<dbReference type="InterPro" id="IPR013106">
    <property type="entry name" value="Ig_V-set"/>
</dbReference>
<dbReference type="SMART" id="SM00406">
    <property type="entry name" value="IGv"/>
    <property type="match status" value="1"/>
</dbReference>
<evidence type="ECO:0000256" key="1">
    <source>
        <dbReference type="ARBA" id="ARBA00022729"/>
    </source>
</evidence>
<keyword evidence="4" id="KW-0675">Receptor</keyword>
<keyword evidence="2" id="KW-0391">Immunity</keyword>
<evidence type="ECO:0000313" key="9">
    <source>
        <dbReference type="Ensembl" id="ENSPEMP00000033289.1"/>
    </source>
</evidence>
<dbReference type="PANTHER" id="PTHR19343:SF3">
    <property type="entry name" value="T CELL RECEPTOR ALPHA VARIABLE 12-2"/>
    <property type="match status" value="1"/>
</dbReference>
<keyword evidence="1 7" id="KW-0732">Signal</keyword>
<dbReference type="InterPro" id="IPR013783">
    <property type="entry name" value="Ig-like_fold"/>
</dbReference>
<feature type="chain" id="PRO_5034654041" description="Ig-like domain-containing protein" evidence="7">
    <location>
        <begin position="21"/>
        <end position="164"/>
    </location>
</feature>
<organism evidence="9 10">
    <name type="scientific">Peromyscus maniculatus bairdii</name>
    <name type="common">Prairie deer mouse</name>
    <dbReference type="NCBI Taxonomy" id="230844"/>
    <lineage>
        <taxon>Eukaryota</taxon>
        <taxon>Metazoa</taxon>
        <taxon>Chordata</taxon>
        <taxon>Craniata</taxon>
        <taxon>Vertebrata</taxon>
        <taxon>Euteleostomi</taxon>
        <taxon>Mammalia</taxon>
        <taxon>Eutheria</taxon>
        <taxon>Euarchontoglires</taxon>
        <taxon>Glires</taxon>
        <taxon>Rodentia</taxon>
        <taxon>Myomorpha</taxon>
        <taxon>Muroidea</taxon>
        <taxon>Cricetidae</taxon>
        <taxon>Neotominae</taxon>
        <taxon>Peromyscus</taxon>
    </lineage>
</organism>
<protein>
    <recommendedName>
        <fullName evidence="8">Ig-like domain-containing protein</fullName>
    </recommendedName>
</protein>
<dbReference type="SMART" id="SM00409">
    <property type="entry name" value="IG"/>
    <property type="match status" value="1"/>
</dbReference>
<evidence type="ECO:0000256" key="7">
    <source>
        <dbReference type="SAM" id="SignalP"/>
    </source>
</evidence>
<feature type="domain" description="Ig-like" evidence="8">
    <location>
        <begin position="3"/>
        <end position="123"/>
    </location>
</feature>
<dbReference type="GO" id="GO:0042101">
    <property type="term" value="C:T cell receptor complex"/>
    <property type="evidence" value="ECO:0007669"/>
    <property type="project" value="UniProtKB-KW"/>
</dbReference>
<dbReference type="InterPro" id="IPR051006">
    <property type="entry name" value="TCR_variable_domain"/>
</dbReference>
<dbReference type="SUPFAM" id="SSF48726">
    <property type="entry name" value="Immunoglobulin"/>
    <property type="match status" value="1"/>
</dbReference>
<dbReference type="InterPro" id="IPR007110">
    <property type="entry name" value="Ig-like_dom"/>
</dbReference>
<evidence type="ECO:0000256" key="3">
    <source>
        <dbReference type="ARBA" id="ARBA00023130"/>
    </source>
</evidence>
<evidence type="ECO:0000259" key="8">
    <source>
        <dbReference type="PROSITE" id="PS50835"/>
    </source>
</evidence>
<dbReference type="Pfam" id="PF07686">
    <property type="entry name" value="V-set"/>
    <property type="match status" value="1"/>
</dbReference>
<evidence type="ECO:0000256" key="2">
    <source>
        <dbReference type="ARBA" id="ARBA00022859"/>
    </source>
</evidence>
<sequence>MKPLIVSVVVLWLQLNWVSSQQKVQQNQESLSVPEGAIVSLNCTYSDQNSQYFWWYRQQPGKSPKALMSIFSNGEKEEGRFTVHLNKASRHVSLHIRDSQPSDSADSGTYLCAADAQCSQQVCSLAPNCSWVCSYSPAPGRLCRRLCTAVGFPIYAASLSSPLS</sequence>
<reference evidence="9" key="3">
    <citation type="submission" date="2025-09" db="UniProtKB">
        <authorList>
            <consortium name="Ensembl"/>
        </authorList>
    </citation>
    <scope>IDENTIFICATION</scope>
</reference>
<proteinExistence type="predicted"/>
<dbReference type="AlphaFoldDB" id="A0A8C8UCG4"/>
<keyword evidence="3" id="KW-1064">Adaptive immunity</keyword>
<evidence type="ECO:0000313" key="10">
    <source>
        <dbReference type="Proteomes" id="UP000694547"/>
    </source>
</evidence>
<evidence type="ECO:0000256" key="5">
    <source>
        <dbReference type="ARBA" id="ARBA00023319"/>
    </source>
</evidence>
<name>A0A8C8UCG4_PERMB</name>
<reference evidence="9" key="2">
    <citation type="submission" date="2025-08" db="UniProtKB">
        <authorList>
            <consortium name="Ensembl"/>
        </authorList>
    </citation>
    <scope>IDENTIFICATION</scope>
</reference>
<dbReference type="GO" id="GO:0042605">
    <property type="term" value="F:peptide antigen binding"/>
    <property type="evidence" value="ECO:0007669"/>
    <property type="project" value="TreeGrafter"/>
</dbReference>
<dbReference type="Ensembl" id="ENSPEMT00000040189.1">
    <property type="protein sequence ID" value="ENSPEMP00000033289.1"/>
    <property type="gene ID" value="ENSPEMG00000027267.1"/>
</dbReference>
<evidence type="ECO:0000256" key="6">
    <source>
        <dbReference type="ARBA" id="ARBA00043266"/>
    </source>
</evidence>
<dbReference type="GeneTree" id="ENSGT00940000153130"/>
<dbReference type="PANTHER" id="PTHR19343">
    <property type="entry name" value="T CELL RECEPTOR ALPHA VARIABLE 1-2"/>
    <property type="match status" value="1"/>
</dbReference>
<evidence type="ECO:0000256" key="4">
    <source>
        <dbReference type="ARBA" id="ARBA00023170"/>
    </source>
</evidence>